<dbReference type="InterPro" id="IPR052038">
    <property type="entry name" value="Type-VII_TA_antitoxin"/>
</dbReference>
<evidence type="ECO:0000256" key="4">
    <source>
        <dbReference type="ARBA" id="ARBA00022723"/>
    </source>
</evidence>
<sequence>MNVLFISMNNNSAVLNPLAVRVLEELLNGKAHVRELAERAGMPASTAHKTLKALEKKKIVMSQAVKNRKEYSISQDSALANSVLRTIIIEKIMRTRSFGKLKKTRPQGIVLFGSCASGRITQDSDIDLAIFFKEKKDSFKISETKRMLESELKKEVQLITLNDEKLESFKKQNTELYNQMRYNSVVLFGEGIE</sequence>
<evidence type="ECO:0000259" key="8">
    <source>
        <dbReference type="Pfam" id="PF12802"/>
    </source>
</evidence>
<feature type="domain" description="HTH marR-type" evidence="8">
    <location>
        <begin position="15"/>
        <end position="60"/>
    </location>
</feature>
<dbReference type="PANTHER" id="PTHR33571:SF14">
    <property type="entry name" value="PROTEIN ADENYLYLTRANSFERASE MJ0435-RELATED"/>
    <property type="match status" value="1"/>
</dbReference>
<proteinExistence type="predicted"/>
<dbReference type="GO" id="GO:0005524">
    <property type="term" value="F:ATP binding"/>
    <property type="evidence" value="ECO:0007669"/>
    <property type="project" value="UniProtKB-KW"/>
</dbReference>
<evidence type="ECO:0000256" key="5">
    <source>
        <dbReference type="ARBA" id="ARBA00022741"/>
    </source>
</evidence>
<dbReference type="Proteomes" id="UP000680185">
    <property type="component" value="Unassembled WGS sequence"/>
</dbReference>
<evidence type="ECO:0000256" key="6">
    <source>
        <dbReference type="ARBA" id="ARBA00022840"/>
    </source>
</evidence>
<keyword evidence="4" id="KW-0479">Metal-binding</keyword>
<dbReference type="InterPro" id="IPR043519">
    <property type="entry name" value="NT_sf"/>
</dbReference>
<dbReference type="GO" id="GO:0003700">
    <property type="term" value="F:DNA-binding transcription factor activity"/>
    <property type="evidence" value="ECO:0007669"/>
    <property type="project" value="InterPro"/>
</dbReference>
<dbReference type="GO" id="GO:0046872">
    <property type="term" value="F:metal ion binding"/>
    <property type="evidence" value="ECO:0007669"/>
    <property type="project" value="UniProtKB-KW"/>
</dbReference>
<evidence type="ECO:0000313" key="10">
    <source>
        <dbReference type="EMBL" id="HIH21519.1"/>
    </source>
</evidence>
<dbReference type="Pfam" id="PF18765">
    <property type="entry name" value="Polbeta"/>
    <property type="match status" value="1"/>
</dbReference>
<comment type="cofactor">
    <cofactor evidence="1">
        <name>Mg(2+)</name>
        <dbReference type="ChEBI" id="CHEBI:18420"/>
    </cofactor>
</comment>
<keyword evidence="6" id="KW-0067">ATP-binding</keyword>
<reference evidence="11" key="3">
    <citation type="submission" date="2021-05" db="EMBL/GenBank/DDBJ databases">
        <title>Protein family content uncovers lineage relationships and bacterial pathway maintenance mechanisms in DPANN archaea.</title>
        <authorList>
            <person name="Castelle C.J."/>
            <person name="Meheust R."/>
            <person name="Jaffe A.L."/>
            <person name="Seitz K."/>
            <person name="Gong X."/>
            <person name="Baker B.J."/>
            <person name="Banfield J.F."/>
        </authorList>
    </citation>
    <scope>NUCLEOTIDE SEQUENCE</scope>
    <source>
        <strain evidence="11">RIFCSPLOWO2_01_FULL_43_13</strain>
    </source>
</reference>
<evidence type="ECO:0000313" key="12">
    <source>
        <dbReference type="Proteomes" id="UP000590964"/>
    </source>
</evidence>
<dbReference type="SUPFAM" id="SSF46785">
    <property type="entry name" value="Winged helix' DNA-binding domain"/>
    <property type="match status" value="1"/>
</dbReference>
<keyword evidence="7" id="KW-0460">Magnesium</keyword>
<evidence type="ECO:0000259" key="9">
    <source>
        <dbReference type="Pfam" id="PF18765"/>
    </source>
</evidence>
<evidence type="ECO:0000256" key="1">
    <source>
        <dbReference type="ARBA" id="ARBA00001946"/>
    </source>
</evidence>
<keyword evidence="3" id="KW-0548">Nucleotidyltransferase</keyword>
<evidence type="ECO:0000256" key="7">
    <source>
        <dbReference type="ARBA" id="ARBA00022842"/>
    </source>
</evidence>
<evidence type="ECO:0000256" key="2">
    <source>
        <dbReference type="ARBA" id="ARBA00022679"/>
    </source>
</evidence>
<dbReference type="InterPro" id="IPR041633">
    <property type="entry name" value="Polbeta"/>
</dbReference>
<evidence type="ECO:0000313" key="11">
    <source>
        <dbReference type="EMBL" id="MBS3058465.1"/>
    </source>
</evidence>
<keyword evidence="2" id="KW-0808">Transferase</keyword>
<dbReference type="Gene3D" id="1.10.10.10">
    <property type="entry name" value="Winged helix-like DNA-binding domain superfamily/Winged helix DNA-binding domain"/>
    <property type="match status" value="1"/>
</dbReference>
<dbReference type="Gene3D" id="3.30.460.10">
    <property type="entry name" value="Beta Polymerase, domain 2"/>
    <property type="match status" value="1"/>
</dbReference>
<feature type="domain" description="Polymerase beta nucleotidyltransferase" evidence="9">
    <location>
        <begin position="103"/>
        <end position="172"/>
    </location>
</feature>
<dbReference type="Proteomes" id="UP000590964">
    <property type="component" value="Unassembled WGS sequence"/>
</dbReference>
<comment type="caution">
    <text evidence="10">The sequence shown here is derived from an EMBL/GenBank/DDBJ whole genome shotgun (WGS) entry which is preliminary data.</text>
</comment>
<dbReference type="SUPFAM" id="SSF81301">
    <property type="entry name" value="Nucleotidyltransferase"/>
    <property type="match status" value="1"/>
</dbReference>
<dbReference type="PANTHER" id="PTHR33571">
    <property type="entry name" value="SSL8005 PROTEIN"/>
    <property type="match status" value="1"/>
</dbReference>
<dbReference type="CDD" id="cd00090">
    <property type="entry name" value="HTH_ARSR"/>
    <property type="match status" value="1"/>
</dbReference>
<dbReference type="EMBL" id="JAGVWB010000023">
    <property type="protein sequence ID" value="MBS3058465.1"/>
    <property type="molecule type" value="Genomic_DNA"/>
</dbReference>
<dbReference type="EMBL" id="DUFW01000039">
    <property type="protein sequence ID" value="HIH21519.1"/>
    <property type="molecule type" value="Genomic_DNA"/>
</dbReference>
<dbReference type="AlphaFoldDB" id="A0A7J4JXW1"/>
<dbReference type="InterPro" id="IPR036388">
    <property type="entry name" value="WH-like_DNA-bd_sf"/>
</dbReference>
<protein>
    <submittedName>
        <fullName evidence="10">Helix-turn-helix domain-containing protein</fullName>
    </submittedName>
    <submittedName>
        <fullName evidence="11">Nucleotidyltransferase domain-containing protein</fullName>
    </submittedName>
</protein>
<dbReference type="Pfam" id="PF12802">
    <property type="entry name" value="MarR_2"/>
    <property type="match status" value="1"/>
</dbReference>
<gene>
    <name evidence="10" type="ORF">HA222_02555</name>
    <name evidence="11" type="ORF">J4478_03645</name>
</gene>
<accession>A0A7J4JXW1</accession>
<dbReference type="CDD" id="cd05403">
    <property type="entry name" value="NT_KNTase_like"/>
    <property type="match status" value="1"/>
</dbReference>
<keyword evidence="5" id="KW-0547">Nucleotide-binding</keyword>
<dbReference type="InterPro" id="IPR036390">
    <property type="entry name" value="WH_DNA-bd_sf"/>
</dbReference>
<name>A0A7J4JXW1_9ARCH</name>
<reference evidence="10" key="1">
    <citation type="journal article" date="2020" name="bioRxiv">
        <title>A rank-normalized archaeal taxonomy based on genome phylogeny resolves widespread incomplete and uneven classifications.</title>
        <authorList>
            <person name="Rinke C."/>
            <person name="Chuvochina M."/>
            <person name="Mussig A.J."/>
            <person name="Chaumeil P.-A."/>
            <person name="Waite D.W."/>
            <person name="Whitman W.B."/>
            <person name="Parks D.H."/>
            <person name="Hugenholtz P."/>
        </authorList>
    </citation>
    <scope>NUCLEOTIDE SEQUENCE</scope>
    <source>
        <strain evidence="10">UBA10191</strain>
    </source>
</reference>
<dbReference type="InterPro" id="IPR000835">
    <property type="entry name" value="HTH_MarR-typ"/>
</dbReference>
<dbReference type="InterPro" id="IPR011991">
    <property type="entry name" value="ArsR-like_HTH"/>
</dbReference>
<organism evidence="10 12">
    <name type="scientific">Candidatus Iainarchaeum sp</name>
    <dbReference type="NCBI Taxonomy" id="3101447"/>
    <lineage>
        <taxon>Archaea</taxon>
        <taxon>Candidatus Iainarchaeota</taxon>
        <taxon>Candidatus Iainarchaeia</taxon>
        <taxon>Candidatus Iainarchaeales</taxon>
        <taxon>Candidatus Iainarchaeaceae</taxon>
        <taxon>Candidatus Iainarchaeum</taxon>
    </lineage>
</organism>
<dbReference type="GO" id="GO:0016779">
    <property type="term" value="F:nucleotidyltransferase activity"/>
    <property type="evidence" value="ECO:0007669"/>
    <property type="project" value="UniProtKB-KW"/>
</dbReference>
<evidence type="ECO:0000256" key="3">
    <source>
        <dbReference type="ARBA" id="ARBA00022695"/>
    </source>
</evidence>
<reference evidence="11" key="2">
    <citation type="submission" date="2021-03" db="EMBL/GenBank/DDBJ databases">
        <authorList>
            <person name="Jaffe A."/>
        </authorList>
    </citation>
    <scope>NUCLEOTIDE SEQUENCE</scope>
    <source>
        <strain evidence="11">RIFCSPLOWO2_01_FULL_43_13</strain>
    </source>
</reference>